<keyword evidence="1" id="KW-0732">Signal</keyword>
<dbReference type="EMBL" id="VXBA01004800">
    <property type="protein sequence ID" value="NXM75919.1"/>
    <property type="molecule type" value="Genomic_DNA"/>
</dbReference>
<dbReference type="InterPro" id="IPR001604">
    <property type="entry name" value="Endo_G_ENPP1-like_dom"/>
</dbReference>
<comment type="caution">
    <text evidence="4">The sequence shown here is derived from an EMBL/GenBank/DDBJ whole genome shotgun (WGS) entry which is preliminary data.</text>
</comment>
<feature type="non-terminal residue" evidence="4">
    <location>
        <position position="1"/>
    </location>
</feature>
<dbReference type="SMART" id="SM00892">
    <property type="entry name" value="Endonuclease_NS"/>
    <property type="match status" value="1"/>
</dbReference>
<evidence type="ECO:0000256" key="1">
    <source>
        <dbReference type="SAM" id="SignalP"/>
    </source>
</evidence>
<evidence type="ECO:0000313" key="4">
    <source>
        <dbReference type="EMBL" id="NXM75919.1"/>
    </source>
</evidence>
<protein>
    <submittedName>
        <fullName evidence="4">ENDD1 protein</fullName>
    </submittedName>
</protein>
<dbReference type="Proteomes" id="UP000553648">
    <property type="component" value="Unassembled WGS sequence"/>
</dbReference>
<feature type="non-terminal residue" evidence="4">
    <location>
        <position position="273"/>
    </location>
</feature>
<dbReference type="InterPro" id="IPR044925">
    <property type="entry name" value="His-Me_finger_sf"/>
</dbReference>
<gene>
    <name evidence="4" type="primary">Endod1_6</name>
    <name evidence="4" type="ORF">SERLUN_R14415</name>
</gene>
<dbReference type="GO" id="GO:0016787">
    <property type="term" value="F:hydrolase activity"/>
    <property type="evidence" value="ECO:0007669"/>
    <property type="project" value="InterPro"/>
</dbReference>
<dbReference type="SMART" id="SM00477">
    <property type="entry name" value="NUC"/>
    <property type="match status" value="1"/>
</dbReference>
<dbReference type="GO" id="GO:0046872">
    <property type="term" value="F:metal ion binding"/>
    <property type="evidence" value="ECO:0007669"/>
    <property type="project" value="InterPro"/>
</dbReference>
<dbReference type="Pfam" id="PF01223">
    <property type="entry name" value="Endonuclease_NS"/>
    <property type="match status" value="1"/>
</dbReference>
<proteinExistence type="predicted"/>
<organism evidence="4 5">
    <name type="scientific">Serilophus lunatus</name>
    <name type="common">silver-breasted broadbill</name>
    <dbReference type="NCBI Taxonomy" id="239386"/>
    <lineage>
        <taxon>Eukaryota</taxon>
        <taxon>Metazoa</taxon>
        <taxon>Chordata</taxon>
        <taxon>Craniata</taxon>
        <taxon>Vertebrata</taxon>
        <taxon>Euteleostomi</taxon>
        <taxon>Archelosauria</taxon>
        <taxon>Archosauria</taxon>
        <taxon>Dinosauria</taxon>
        <taxon>Saurischia</taxon>
        <taxon>Theropoda</taxon>
        <taxon>Coelurosauria</taxon>
        <taxon>Aves</taxon>
        <taxon>Neognathae</taxon>
        <taxon>Neoaves</taxon>
        <taxon>Telluraves</taxon>
        <taxon>Australaves</taxon>
        <taxon>Passeriformes</taxon>
        <taxon>Eurylaimidae</taxon>
        <taxon>Serilophus</taxon>
    </lineage>
</organism>
<dbReference type="Gene3D" id="3.40.570.10">
    <property type="entry name" value="Extracellular Endonuclease, subunit A"/>
    <property type="match status" value="1"/>
</dbReference>
<dbReference type="InterPro" id="IPR020821">
    <property type="entry name" value="ENPP1-3/EXOG-like_nuc-like"/>
</dbReference>
<feature type="domain" description="DNA/RNA non-specific endonuclease/pyrophosphatase/phosphodiesterase" evidence="3">
    <location>
        <begin position="57"/>
        <end position="267"/>
    </location>
</feature>
<dbReference type="GO" id="GO:0003676">
    <property type="term" value="F:nucleic acid binding"/>
    <property type="evidence" value="ECO:0007669"/>
    <property type="project" value="InterPro"/>
</dbReference>
<dbReference type="PANTHER" id="PTHR21472:SF26">
    <property type="entry name" value="ENDONUCLEASE DOMAIN CONTAINING 1"/>
    <property type="match status" value="1"/>
</dbReference>
<feature type="signal peptide" evidence="1">
    <location>
        <begin position="1"/>
        <end position="19"/>
    </location>
</feature>
<name>A0A7L1DFW5_9PASS</name>
<dbReference type="AlphaFoldDB" id="A0A7L1DFW5"/>
<evidence type="ECO:0000259" key="2">
    <source>
        <dbReference type="SMART" id="SM00477"/>
    </source>
</evidence>
<dbReference type="InterPro" id="IPR044929">
    <property type="entry name" value="DNA/RNA_non-sp_Endonuclease_sf"/>
</dbReference>
<sequence length="273" mass="30899">MLWLLLLQVWASCLWLGHSEVVPSFANSCPQFFYQNTPPNNVLQPANPAWICQRFNNRYHFATLYDSRRRIPVYSAYIYQPGPGCRSQDWMVEPQLINSNLPKEMKTESDLITNYKVKLQQIRQSQAVFHDYTGLKTLNRGHLNPCGHHNTPDSRNATFTLTNIVPQDKTLNGGAWNNYEQQTMAQNAIGCVRTYVIVGAVPGNTFIANRRVNVPSYIWSSACCQTNTGMKAWGAIAANNQNQVTVLKLGQLEAQLTQLYKGPVVLFDSNCPR</sequence>
<evidence type="ECO:0000313" key="5">
    <source>
        <dbReference type="Proteomes" id="UP000553648"/>
    </source>
</evidence>
<reference evidence="4 5" key="1">
    <citation type="submission" date="2019-09" db="EMBL/GenBank/DDBJ databases">
        <title>Bird 10,000 Genomes (B10K) Project - Family phase.</title>
        <authorList>
            <person name="Zhang G."/>
        </authorList>
    </citation>
    <scope>NUCLEOTIDE SEQUENCE [LARGE SCALE GENOMIC DNA]</scope>
    <source>
        <strain evidence="4">B10K-DU-002-03</strain>
        <tissue evidence="4">Muscle</tissue>
    </source>
</reference>
<feature type="chain" id="PRO_5029900422" evidence="1">
    <location>
        <begin position="20"/>
        <end position="273"/>
    </location>
</feature>
<keyword evidence="5" id="KW-1185">Reference proteome</keyword>
<dbReference type="SUPFAM" id="SSF54060">
    <property type="entry name" value="His-Me finger endonucleases"/>
    <property type="match status" value="1"/>
</dbReference>
<dbReference type="InterPro" id="IPR039015">
    <property type="entry name" value="ENDOD1"/>
</dbReference>
<accession>A0A7L1DFW5</accession>
<dbReference type="OrthoDB" id="69221at2759"/>
<dbReference type="PANTHER" id="PTHR21472">
    <property type="entry name" value="ENDONUCLEASE DOMAIN-CONTAINING 1 PROTEIN ENDOD1"/>
    <property type="match status" value="1"/>
</dbReference>
<feature type="domain" description="ENPP1-3/EXOG-like endonuclease/phosphodiesterase" evidence="2">
    <location>
        <begin position="58"/>
        <end position="267"/>
    </location>
</feature>
<evidence type="ECO:0000259" key="3">
    <source>
        <dbReference type="SMART" id="SM00892"/>
    </source>
</evidence>